<keyword evidence="4 8" id="KW-0560">Oxidoreductase</keyword>
<dbReference type="PRINTS" id="PR00465">
    <property type="entry name" value="EP450IV"/>
</dbReference>
<evidence type="ECO:0000313" key="11">
    <source>
        <dbReference type="Proteomes" id="UP000800235"/>
    </source>
</evidence>
<proteinExistence type="inferred from homology"/>
<comment type="cofactor">
    <cofactor evidence="1 7">
        <name>heme</name>
        <dbReference type="ChEBI" id="CHEBI:30413"/>
    </cofactor>
</comment>
<dbReference type="PROSITE" id="PS00086">
    <property type="entry name" value="CYTOCHROME_P450"/>
    <property type="match status" value="1"/>
</dbReference>
<keyword evidence="7 8" id="KW-0349">Heme</keyword>
<evidence type="ECO:0000256" key="1">
    <source>
        <dbReference type="ARBA" id="ARBA00001971"/>
    </source>
</evidence>
<dbReference type="InterPro" id="IPR036396">
    <property type="entry name" value="Cyt_P450_sf"/>
</dbReference>
<evidence type="ECO:0000256" key="8">
    <source>
        <dbReference type="RuleBase" id="RU000461"/>
    </source>
</evidence>
<dbReference type="Gene3D" id="1.10.630.10">
    <property type="entry name" value="Cytochrome P450"/>
    <property type="match status" value="1"/>
</dbReference>
<keyword evidence="11" id="KW-1185">Reference proteome</keyword>
<evidence type="ECO:0000256" key="9">
    <source>
        <dbReference type="SAM" id="Phobius"/>
    </source>
</evidence>
<dbReference type="InterPro" id="IPR001128">
    <property type="entry name" value="Cyt_P450"/>
</dbReference>
<keyword evidence="6 8" id="KW-0503">Monooxygenase</keyword>
<dbReference type="EMBL" id="MU007074">
    <property type="protein sequence ID" value="KAF2424505.1"/>
    <property type="molecule type" value="Genomic_DNA"/>
</dbReference>
<evidence type="ECO:0000256" key="2">
    <source>
        <dbReference type="ARBA" id="ARBA00010617"/>
    </source>
</evidence>
<sequence length="475" mass="53961">MSSLLETIVEHWVAVFSSIIFGALSSIVVYRLVFHPLAQIPGPKIAAATWLYEIYYDLYLGGQFVFEIGRLHQVYVHVNDPELVDVVYPRSGKEDRQGPTAFLTIDHDLHGIRRGALNQYFSKTAVSKVEPYIRQTAENLCQRLESYARSDTPVAISAAYSSFTTDIITEYCFGKSYNLLDQDHFVPNLQAANDAMVAMLPALKQAPWLHKIMRLIPPSYMLKMNPGMSAWIAVENMLDLFRWTRKEKSEDRLFMEAVVLVNAATATTSGNISLATFYLLNQPSTFRKLHEELVSIASDSEIPSLAALEKLPYFNAIITETLRHSFGPVSRLPRIHTSDAVHLKSENYDYVVPPGFPLSMTSVHVHMNPELFPHPEAFQPERWLDEQGRRQKHLDKYLLTFSKGSRQCVGINLAYAEMYICIAAVTLRLGRRLELFETTYEKDVKLFRDGFGGRPQPDSNGIRCRPLKPLQLVLV</sequence>
<dbReference type="CDD" id="cd11062">
    <property type="entry name" value="CYP58-like"/>
    <property type="match status" value="1"/>
</dbReference>
<reference evidence="10" key="1">
    <citation type="journal article" date="2020" name="Stud. Mycol.">
        <title>101 Dothideomycetes genomes: a test case for predicting lifestyles and emergence of pathogens.</title>
        <authorList>
            <person name="Haridas S."/>
            <person name="Albert R."/>
            <person name="Binder M."/>
            <person name="Bloem J."/>
            <person name="Labutti K."/>
            <person name="Salamov A."/>
            <person name="Andreopoulos B."/>
            <person name="Baker S."/>
            <person name="Barry K."/>
            <person name="Bills G."/>
            <person name="Bluhm B."/>
            <person name="Cannon C."/>
            <person name="Castanera R."/>
            <person name="Culley D."/>
            <person name="Daum C."/>
            <person name="Ezra D."/>
            <person name="Gonzalez J."/>
            <person name="Henrissat B."/>
            <person name="Kuo A."/>
            <person name="Liang C."/>
            <person name="Lipzen A."/>
            <person name="Lutzoni F."/>
            <person name="Magnuson J."/>
            <person name="Mondo S."/>
            <person name="Nolan M."/>
            <person name="Ohm R."/>
            <person name="Pangilinan J."/>
            <person name="Park H.-J."/>
            <person name="Ramirez L."/>
            <person name="Alfaro M."/>
            <person name="Sun H."/>
            <person name="Tritt A."/>
            <person name="Yoshinaga Y."/>
            <person name="Zwiers L.-H."/>
            <person name="Turgeon B."/>
            <person name="Goodwin S."/>
            <person name="Spatafora J."/>
            <person name="Crous P."/>
            <person name="Grigoriev I."/>
        </authorList>
    </citation>
    <scope>NUCLEOTIDE SEQUENCE</scope>
    <source>
        <strain evidence="10">CBS 130266</strain>
    </source>
</reference>
<comment type="similarity">
    <text evidence="2 8">Belongs to the cytochrome P450 family.</text>
</comment>
<accession>A0A9P4NKD1</accession>
<dbReference type="GO" id="GO:0004497">
    <property type="term" value="F:monooxygenase activity"/>
    <property type="evidence" value="ECO:0007669"/>
    <property type="project" value="UniProtKB-KW"/>
</dbReference>
<dbReference type="PANTHER" id="PTHR24305:SF157">
    <property type="entry name" value="N-ACETYLTRYPTOPHAN 6-HYDROXYLASE IVOC-RELATED"/>
    <property type="match status" value="1"/>
</dbReference>
<name>A0A9P4NKD1_9PEZI</name>
<gene>
    <name evidence="10" type="ORF">EJ08DRAFT_672275</name>
</gene>
<comment type="caution">
    <text evidence="10">The sequence shown here is derived from an EMBL/GenBank/DDBJ whole genome shotgun (WGS) entry which is preliminary data.</text>
</comment>
<organism evidence="10 11">
    <name type="scientific">Tothia fuscella</name>
    <dbReference type="NCBI Taxonomy" id="1048955"/>
    <lineage>
        <taxon>Eukaryota</taxon>
        <taxon>Fungi</taxon>
        <taxon>Dikarya</taxon>
        <taxon>Ascomycota</taxon>
        <taxon>Pezizomycotina</taxon>
        <taxon>Dothideomycetes</taxon>
        <taxon>Pleosporomycetidae</taxon>
        <taxon>Venturiales</taxon>
        <taxon>Cylindrosympodiaceae</taxon>
        <taxon>Tothia</taxon>
    </lineage>
</organism>
<dbReference type="PANTHER" id="PTHR24305">
    <property type="entry name" value="CYTOCHROME P450"/>
    <property type="match status" value="1"/>
</dbReference>
<protein>
    <submittedName>
        <fullName evidence="10">Cytochrome P450</fullName>
    </submittedName>
</protein>
<evidence type="ECO:0000256" key="7">
    <source>
        <dbReference type="PIRSR" id="PIRSR602403-1"/>
    </source>
</evidence>
<dbReference type="AlphaFoldDB" id="A0A9P4NKD1"/>
<feature type="transmembrane region" description="Helical" evidence="9">
    <location>
        <begin position="12"/>
        <end position="34"/>
    </location>
</feature>
<dbReference type="GO" id="GO:0020037">
    <property type="term" value="F:heme binding"/>
    <property type="evidence" value="ECO:0007669"/>
    <property type="project" value="InterPro"/>
</dbReference>
<keyword evidence="9" id="KW-0812">Transmembrane</keyword>
<keyword evidence="3 7" id="KW-0479">Metal-binding</keyword>
<keyword evidence="9" id="KW-1133">Transmembrane helix</keyword>
<dbReference type="InterPro" id="IPR017972">
    <property type="entry name" value="Cyt_P450_CS"/>
</dbReference>
<dbReference type="SUPFAM" id="SSF48264">
    <property type="entry name" value="Cytochrome P450"/>
    <property type="match status" value="1"/>
</dbReference>
<evidence type="ECO:0000256" key="3">
    <source>
        <dbReference type="ARBA" id="ARBA00022723"/>
    </source>
</evidence>
<dbReference type="PRINTS" id="PR00385">
    <property type="entry name" value="P450"/>
</dbReference>
<evidence type="ECO:0000256" key="4">
    <source>
        <dbReference type="ARBA" id="ARBA00023002"/>
    </source>
</evidence>
<dbReference type="Pfam" id="PF00067">
    <property type="entry name" value="p450"/>
    <property type="match status" value="1"/>
</dbReference>
<keyword evidence="9" id="KW-0472">Membrane</keyword>
<evidence type="ECO:0000256" key="5">
    <source>
        <dbReference type="ARBA" id="ARBA00023004"/>
    </source>
</evidence>
<feature type="binding site" description="axial binding residue" evidence="7">
    <location>
        <position position="408"/>
    </location>
    <ligand>
        <name>heme</name>
        <dbReference type="ChEBI" id="CHEBI:30413"/>
    </ligand>
    <ligandPart>
        <name>Fe</name>
        <dbReference type="ChEBI" id="CHEBI:18248"/>
    </ligandPart>
</feature>
<dbReference type="OrthoDB" id="3945418at2759"/>
<evidence type="ECO:0000313" key="10">
    <source>
        <dbReference type="EMBL" id="KAF2424505.1"/>
    </source>
</evidence>
<keyword evidence="5 7" id="KW-0408">Iron</keyword>
<evidence type="ECO:0000256" key="6">
    <source>
        <dbReference type="ARBA" id="ARBA00023033"/>
    </source>
</evidence>
<dbReference type="InterPro" id="IPR050121">
    <property type="entry name" value="Cytochrome_P450_monoxygenase"/>
</dbReference>
<dbReference type="Proteomes" id="UP000800235">
    <property type="component" value="Unassembled WGS sequence"/>
</dbReference>
<dbReference type="GO" id="GO:0016705">
    <property type="term" value="F:oxidoreductase activity, acting on paired donors, with incorporation or reduction of molecular oxygen"/>
    <property type="evidence" value="ECO:0007669"/>
    <property type="project" value="InterPro"/>
</dbReference>
<dbReference type="InterPro" id="IPR002403">
    <property type="entry name" value="Cyt_P450_E_grp-IV"/>
</dbReference>
<dbReference type="GO" id="GO:0005506">
    <property type="term" value="F:iron ion binding"/>
    <property type="evidence" value="ECO:0007669"/>
    <property type="project" value="InterPro"/>
</dbReference>